<dbReference type="GO" id="GO:0003677">
    <property type="term" value="F:DNA binding"/>
    <property type="evidence" value="ECO:0007669"/>
    <property type="project" value="UniProtKB-KW"/>
</dbReference>
<dbReference type="CDD" id="cd05013">
    <property type="entry name" value="SIS_RpiR"/>
    <property type="match status" value="1"/>
</dbReference>
<dbReference type="InterPro" id="IPR009057">
    <property type="entry name" value="Homeodomain-like_sf"/>
</dbReference>
<keyword evidence="3" id="KW-0804">Transcription</keyword>
<dbReference type="Pfam" id="PF01380">
    <property type="entry name" value="SIS"/>
    <property type="match status" value="1"/>
</dbReference>
<dbReference type="EMBL" id="FODY01000012">
    <property type="protein sequence ID" value="SEP17679.1"/>
    <property type="molecule type" value="Genomic_DNA"/>
</dbReference>
<dbReference type="InterPro" id="IPR036388">
    <property type="entry name" value="WH-like_DNA-bd_sf"/>
</dbReference>
<dbReference type="PANTHER" id="PTHR30514">
    <property type="entry name" value="GLUCOKINASE"/>
    <property type="match status" value="1"/>
</dbReference>
<dbReference type="GO" id="GO:0097367">
    <property type="term" value="F:carbohydrate derivative binding"/>
    <property type="evidence" value="ECO:0007669"/>
    <property type="project" value="InterPro"/>
</dbReference>
<dbReference type="SUPFAM" id="SSF46689">
    <property type="entry name" value="Homeodomain-like"/>
    <property type="match status" value="1"/>
</dbReference>
<dbReference type="PROSITE" id="PS51071">
    <property type="entry name" value="HTH_RPIR"/>
    <property type="match status" value="1"/>
</dbReference>
<dbReference type="InterPro" id="IPR047640">
    <property type="entry name" value="RpiR-like"/>
</dbReference>
<evidence type="ECO:0000313" key="7">
    <source>
        <dbReference type="Proteomes" id="UP000198847"/>
    </source>
</evidence>
<evidence type="ECO:0000256" key="2">
    <source>
        <dbReference type="ARBA" id="ARBA00023125"/>
    </source>
</evidence>
<dbReference type="OrthoDB" id="3684496at2"/>
<dbReference type="SUPFAM" id="SSF53697">
    <property type="entry name" value="SIS domain"/>
    <property type="match status" value="1"/>
</dbReference>
<protein>
    <submittedName>
        <fullName evidence="6">Transcriptional regulator, RpiR family</fullName>
    </submittedName>
</protein>
<evidence type="ECO:0000259" key="5">
    <source>
        <dbReference type="PROSITE" id="PS51464"/>
    </source>
</evidence>
<dbReference type="PROSITE" id="PS51464">
    <property type="entry name" value="SIS"/>
    <property type="match status" value="1"/>
</dbReference>
<dbReference type="InterPro" id="IPR035472">
    <property type="entry name" value="RpiR-like_SIS"/>
</dbReference>
<feature type="domain" description="HTH rpiR-type" evidence="4">
    <location>
        <begin position="1"/>
        <end position="77"/>
    </location>
</feature>
<dbReference type="GO" id="GO:0003700">
    <property type="term" value="F:DNA-binding transcription factor activity"/>
    <property type="evidence" value="ECO:0007669"/>
    <property type="project" value="InterPro"/>
</dbReference>
<sequence>MRLEELINQYQYELNQTDHIIWKYIYHHKNECRRMSVHQLAAACNVSSTTVVRFAQKLSLDGFSDLKALLKMEREYTLCTEEDAVKKIIDHYQRVSQDMAKKSFQRMSELLYRAERIIAYGSGYVQSNVVKELKRLFLFDKVLIYEIQGKDELTSVVKMLTPDDLVIIVSLSGETPLAVEVAQQLKLQGVPLVSITRLQENSLAALSTENIYVETSEFHLYADQSLPTYKSMMIYFLVIEIWFIRYQAYKKRQLQLQEKESEEEVF</sequence>
<dbReference type="STRING" id="112903.SAMN04490178_11267"/>
<dbReference type="AlphaFoldDB" id="A0A1H8VQH7"/>
<dbReference type="Proteomes" id="UP000198847">
    <property type="component" value="Unassembled WGS sequence"/>
</dbReference>
<evidence type="ECO:0000313" key="6">
    <source>
        <dbReference type="EMBL" id="SEP17679.1"/>
    </source>
</evidence>
<organism evidence="6 7">
    <name type="scientific">Propionispora vibrioides</name>
    <dbReference type="NCBI Taxonomy" id="112903"/>
    <lineage>
        <taxon>Bacteria</taxon>
        <taxon>Bacillati</taxon>
        <taxon>Bacillota</taxon>
        <taxon>Negativicutes</taxon>
        <taxon>Selenomonadales</taxon>
        <taxon>Sporomusaceae</taxon>
        <taxon>Propionispora</taxon>
    </lineage>
</organism>
<dbReference type="Pfam" id="PF01418">
    <property type="entry name" value="HTH_6"/>
    <property type="match status" value="1"/>
</dbReference>
<keyword evidence="1" id="KW-0805">Transcription regulation</keyword>
<dbReference type="Gene3D" id="1.10.10.10">
    <property type="entry name" value="Winged helix-like DNA-binding domain superfamily/Winged helix DNA-binding domain"/>
    <property type="match status" value="1"/>
</dbReference>
<evidence type="ECO:0000259" key="4">
    <source>
        <dbReference type="PROSITE" id="PS51071"/>
    </source>
</evidence>
<dbReference type="PANTHER" id="PTHR30514:SF1">
    <property type="entry name" value="HTH-TYPE TRANSCRIPTIONAL REGULATOR HEXR-RELATED"/>
    <property type="match status" value="1"/>
</dbReference>
<dbReference type="InterPro" id="IPR001347">
    <property type="entry name" value="SIS_dom"/>
</dbReference>
<evidence type="ECO:0000256" key="3">
    <source>
        <dbReference type="ARBA" id="ARBA00023163"/>
    </source>
</evidence>
<accession>A0A1H8VQH7</accession>
<reference evidence="6 7" key="1">
    <citation type="submission" date="2016-10" db="EMBL/GenBank/DDBJ databases">
        <authorList>
            <person name="de Groot N.N."/>
        </authorList>
    </citation>
    <scope>NUCLEOTIDE SEQUENCE [LARGE SCALE GENOMIC DNA]</scope>
    <source>
        <strain evidence="6 7">DSM 13305</strain>
    </source>
</reference>
<dbReference type="InterPro" id="IPR000281">
    <property type="entry name" value="HTH_RpiR"/>
</dbReference>
<feature type="domain" description="SIS" evidence="5">
    <location>
        <begin position="107"/>
        <end position="248"/>
    </location>
</feature>
<gene>
    <name evidence="6" type="ORF">SAMN04490178_11267</name>
</gene>
<dbReference type="InterPro" id="IPR046348">
    <property type="entry name" value="SIS_dom_sf"/>
</dbReference>
<name>A0A1H8VQH7_9FIRM</name>
<keyword evidence="2" id="KW-0238">DNA-binding</keyword>
<dbReference type="Gene3D" id="3.40.50.10490">
    <property type="entry name" value="Glucose-6-phosphate isomerase like protein, domain 1"/>
    <property type="match status" value="1"/>
</dbReference>
<keyword evidence="7" id="KW-1185">Reference proteome</keyword>
<evidence type="ECO:0000256" key="1">
    <source>
        <dbReference type="ARBA" id="ARBA00023015"/>
    </source>
</evidence>
<dbReference type="GO" id="GO:1901135">
    <property type="term" value="P:carbohydrate derivative metabolic process"/>
    <property type="evidence" value="ECO:0007669"/>
    <property type="project" value="InterPro"/>
</dbReference>
<proteinExistence type="predicted"/>